<sequence>MTQSSRSVSFASSVEEYDDYYDTPVAPATSPRAIARQQALTELFTAPLRVPLDTLDPNDQPYAPTDPSDDDENDEEYDYDYESVTYHRPTDQHRWTEEDLMTLRNDRVEAEAVREMFYVVNGVNMTGTDEIPGEVYVPPPSDEPADDERSEPDVALSTVEVLAMHDCFLPSTLGDPSADPASPQTALFERMIVETAHSIEGESGDARAIRNSDQCEGQQYEMARETVVAMIRSVNDYLPEEEHDFAFDSLRAAIRRCERHNSERVREFAGAVAEYDIVMQHEANEGVLSDSDEE</sequence>
<proteinExistence type="predicted"/>
<dbReference type="HOGENOM" id="CLU_946601_0_0_1"/>
<feature type="region of interest" description="Disordered" evidence="1">
    <location>
        <begin position="47"/>
        <end position="75"/>
    </location>
</feature>
<organism evidence="2 3">
    <name type="scientific">Baudoinia panamericana (strain UAMH 10762)</name>
    <name type="common">Angels' share fungus</name>
    <name type="synonym">Baudoinia compniacensis (strain UAMH 10762)</name>
    <dbReference type="NCBI Taxonomy" id="717646"/>
    <lineage>
        <taxon>Eukaryota</taxon>
        <taxon>Fungi</taxon>
        <taxon>Dikarya</taxon>
        <taxon>Ascomycota</taxon>
        <taxon>Pezizomycotina</taxon>
        <taxon>Dothideomycetes</taxon>
        <taxon>Dothideomycetidae</taxon>
        <taxon>Mycosphaerellales</taxon>
        <taxon>Teratosphaeriaceae</taxon>
        <taxon>Baudoinia</taxon>
    </lineage>
</organism>
<keyword evidence="3" id="KW-1185">Reference proteome</keyword>
<feature type="compositionally biased region" description="Low complexity" evidence="1">
    <location>
        <begin position="1"/>
        <end position="13"/>
    </location>
</feature>
<feature type="region of interest" description="Disordered" evidence="1">
    <location>
        <begin position="130"/>
        <end position="151"/>
    </location>
</feature>
<reference evidence="2 3" key="1">
    <citation type="journal article" date="2012" name="PLoS Pathog.">
        <title>Diverse lifestyles and strategies of plant pathogenesis encoded in the genomes of eighteen Dothideomycetes fungi.</title>
        <authorList>
            <person name="Ohm R.A."/>
            <person name="Feau N."/>
            <person name="Henrissat B."/>
            <person name="Schoch C.L."/>
            <person name="Horwitz B.A."/>
            <person name="Barry K.W."/>
            <person name="Condon B.J."/>
            <person name="Copeland A.C."/>
            <person name="Dhillon B."/>
            <person name="Glaser F."/>
            <person name="Hesse C.N."/>
            <person name="Kosti I."/>
            <person name="LaButti K."/>
            <person name="Lindquist E.A."/>
            <person name="Lucas S."/>
            <person name="Salamov A.A."/>
            <person name="Bradshaw R.E."/>
            <person name="Ciuffetti L."/>
            <person name="Hamelin R.C."/>
            <person name="Kema G.H.J."/>
            <person name="Lawrence C."/>
            <person name="Scott J.A."/>
            <person name="Spatafora J.W."/>
            <person name="Turgeon B.G."/>
            <person name="de Wit P.J.G.M."/>
            <person name="Zhong S."/>
            <person name="Goodwin S.B."/>
            <person name="Grigoriev I.V."/>
        </authorList>
    </citation>
    <scope>NUCLEOTIDE SEQUENCE [LARGE SCALE GENOMIC DNA]</scope>
    <source>
        <strain evidence="2 3">UAMH 10762</strain>
    </source>
</reference>
<gene>
    <name evidence="2" type="ORF">BAUCODRAFT_335330</name>
</gene>
<name>M2MX76_BAUPA</name>
<dbReference type="RefSeq" id="XP_007682012.1">
    <property type="nucleotide sequence ID" value="XM_007683822.1"/>
</dbReference>
<dbReference type="AlphaFoldDB" id="M2MX76"/>
<dbReference type="KEGG" id="bcom:BAUCODRAFT_335330"/>
<dbReference type="Proteomes" id="UP000011761">
    <property type="component" value="Unassembled WGS sequence"/>
</dbReference>
<evidence type="ECO:0000313" key="2">
    <source>
        <dbReference type="EMBL" id="EMC90855.1"/>
    </source>
</evidence>
<protein>
    <submittedName>
        <fullName evidence="2">Uncharacterized protein</fullName>
    </submittedName>
</protein>
<evidence type="ECO:0000256" key="1">
    <source>
        <dbReference type="SAM" id="MobiDB-lite"/>
    </source>
</evidence>
<evidence type="ECO:0000313" key="3">
    <source>
        <dbReference type="Proteomes" id="UP000011761"/>
    </source>
</evidence>
<dbReference type="EMBL" id="KB445566">
    <property type="protein sequence ID" value="EMC90855.1"/>
    <property type="molecule type" value="Genomic_DNA"/>
</dbReference>
<feature type="region of interest" description="Disordered" evidence="1">
    <location>
        <begin position="1"/>
        <end position="29"/>
    </location>
</feature>
<accession>M2MX76</accession>
<dbReference type="GeneID" id="19112151"/>
<dbReference type="OrthoDB" id="3908133at2759"/>